<name>A0AAQ3MAN6_9PEZI</name>
<proteinExistence type="inferred from homology"/>
<feature type="compositionally biased region" description="Polar residues" evidence="7">
    <location>
        <begin position="558"/>
        <end position="571"/>
    </location>
</feature>
<dbReference type="InterPro" id="IPR011701">
    <property type="entry name" value="MFS"/>
</dbReference>
<evidence type="ECO:0000256" key="3">
    <source>
        <dbReference type="ARBA" id="ARBA00022448"/>
    </source>
</evidence>
<feature type="region of interest" description="Disordered" evidence="7">
    <location>
        <begin position="516"/>
        <end position="583"/>
    </location>
</feature>
<dbReference type="InterPro" id="IPR036259">
    <property type="entry name" value="MFS_trans_sf"/>
</dbReference>
<evidence type="ECO:0000313" key="10">
    <source>
        <dbReference type="EMBL" id="WPH04330.1"/>
    </source>
</evidence>
<dbReference type="Proteomes" id="UP001303373">
    <property type="component" value="Chromosome 12"/>
</dbReference>
<evidence type="ECO:0000256" key="4">
    <source>
        <dbReference type="ARBA" id="ARBA00022692"/>
    </source>
</evidence>
<dbReference type="FunFam" id="1.20.1720.10:FF:000013">
    <property type="entry name" value="Related to multidrug resistance proteins"/>
    <property type="match status" value="1"/>
</dbReference>
<feature type="transmembrane region" description="Helical" evidence="8">
    <location>
        <begin position="63"/>
        <end position="81"/>
    </location>
</feature>
<dbReference type="GO" id="GO:0005886">
    <property type="term" value="C:plasma membrane"/>
    <property type="evidence" value="ECO:0007669"/>
    <property type="project" value="TreeGrafter"/>
</dbReference>
<feature type="transmembrane region" description="Helical" evidence="8">
    <location>
        <begin position="214"/>
        <end position="237"/>
    </location>
</feature>
<feature type="transmembrane region" description="Helical" evidence="8">
    <location>
        <begin position="93"/>
        <end position="112"/>
    </location>
</feature>
<feature type="transmembrane region" description="Helical" evidence="8">
    <location>
        <begin position="356"/>
        <end position="374"/>
    </location>
</feature>
<gene>
    <name evidence="10" type="ORF">R9X50_00721900</name>
</gene>
<feature type="transmembrane region" description="Helical" evidence="8">
    <location>
        <begin position="380"/>
        <end position="405"/>
    </location>
</feature>
<evidence type="ECO:0000256" key="1">
    <source>
        <dbReference type="ARBA" id="ARBA00004127"/>
    </source>
</evidence>
<dbReference type="PROSITE" id="PS50850">
    <property type="entry name" value="MFS"/>
    <property type="match status" value="1"/>
</dbReference>
<dbReference type="InterPro" id="IPR020846">
    <property type="entry name" value="MFS_dom"/>
</dbReference>
<evidence type="ECO:0000256" key="2">
    <source>
        <dbReference type="ARBA" id="ARBA00008335"/>
    </source>
</evidence>
<dbReference type="GO" id="GO:0046943">
    <property type="term" value="F:carboxylic acid transmembrane transporter activity"/>
    <property type="evidence" value="ECO:0007669"/>
    <property type="project" value="UniProtKB-ARBA"/>
</dbReference>
<protein>
    <recommendedName>
        <fullName evidence="9">Major facilitator superfamily (MFS) profile domain-containing protein</fullName>
    </recommendedName>
</protein>
<feature type="compositionally biased region" description="Basic and acidic residues" evidence="7">
    <location>
        <begin position="531"/>
        <end position="546"/>
    </location>
</feature>
<feature type="transmembrane region" description="Helical" evidence="8">
    <location>
        <begin position="151"/>
        <end position="170"/>
    </location>
</feature>
<feature type="transmembrane region" description="Helical" evidence="8">
    <location>
        <begin position="182"/>
        <end position="202"/>
    </location>
</feature>
<evidence type="ECO:0000256" key="5">
    <source>
        <dbReference type="ARBA" id="ARBA00022989"/>
    </source>
</evidence>
<dbReference type="Gene3D" id="1.20.1250.20">
    <property type="entry name" value="MFS general substrate transporter like domains"/>
    <property type="match status" value="1"/>
</dbReference>
<keyword evidence="4 8" id="KW-0812">Transmembrane</keyword>
<evidence type="ECO:0000313" key="11">
    <source>
        <dbReference type="Proteomes" id="UP001303373"/>
    </source>
</evidence>
<sequence length="583" mass="62584">MARKDIAAAEAALHDQTNLLPKKQLIVVFMIMSLSLLVCFIDQNGIGVLLPSIARDLNASSSISWAGTSALIANTVFQVLYGRLSDLFGRKNILLSALVLLSLSDLAVGLSVNSTMLYVFRGLAGIANGGIISLTMMIVSDVVTLKDRGKYQGILGSMIGTGNAIGPLIAASFQRTSASWRGLFYLLTPLIMLAALTSWKFLPTTMPKLNIKETVAKIDFLGLFLGSVSVILLLIPISQGGHEETPWNSPLIIAMLTVGGITFFCFLLCEWRYASLPMMPLGMFRDRSVGAMLAQSFLLGCSYYTNIYFLPLYFQNVRDKSPLVAACLQIPLVGAQSTSSFLSGLYMSYFNRYSELIWMGFALWTLGGGLLIMANDTINIGLVCFFLIITGSGTGMTFQPTLVALQASLPKSQRAVVTSNRNFIRSSGGAVGLAVSSAILANVLKSSLPPHLANVASSTFAAPDLSTFSPTDRAIVKAAYTSASRAVFIWSAPCTGICFLLCALITDHGLQRKEEREAAVPAQLDQASAESTREPTAVHDDCEKGLNQENFMVDANSPRGSNSKIDSSTGDTSRHSTTSEKSS</sequence>
<keyword evidence="11" id="KW-1185">Reference proteome</keyword>
<dbReference type="EMBL" id="CP138591">
    <property type="protein sequence ID" value="WPH04330.1"/>
    <property type="molecule type" value="Genomic_DNA"/>
</dbReference>
<evidence type="ECO:0000259" key="9">
    <source>
        <dbReference type="PROSITE" id="PS50850"/>
    </source>
</evidence>
<evidence type="ECO:0000256" key="6">
    <source>
        <dbReference type="ARBA" id="ARBA00023136"/>
    </source>
</evidence>
<dbReference type="AlphaFoldDB" id="A0AAQ3MAN6"/>
<evidence type="ECO:0000256" key="8">
    <source>
        <dbReference type="SAM" id="Phobius"/>
    </source>
</evidence>
<dbReference type="Gene3D" id="1.20.1720.10">
    <property type="entry name" value="Multidrug resistance protein D"/>
    <property type="match status" value="1"/>
</dbReference>
<comment type="subcellular location">
    <subcellularLocation>
        <location evidence="1">Endomembrane system</location>
        <topology evidence="1">Multi-pass membrane protein</topology>
    </subcellularLocation>
</comment>
<feature type="transmembrane region" description="Helical" evidence="8">
    <location>
        <begin position="118"/>
        <end position="139"/>
    </location>
</feature>
<feature type="transmembrane region" description="Helical" evidence="8">
    <location>
        <begin position="25"/>
        <end position="43"/>
    </location>
</feature>
<dbReference type="GO" id="GO:0012505">
    <property type="term" value="C:endomembrane system"/>
    <property type="evidence" value="ECO:0007669"/>
    <property type="project" value="UniProtKB-SubCell"/>
</dbReference>
<organism evidence="10 11">
    <name type="scientific">Acrodontium crateriforme</name>
    <dbReference type="NCBI Taxonomy" id="150365"/>
    <lineage>
        <taxon>Eukaryota</taxon>
        <taxon>Fungi</taxon>
        <taxon>Dikarya</taxon>
        <taxon>Ascomycota</taxon>
        <taxon>Pezizomycotina</taxon>
        <taxon>Dothideomycetes</taxon>
        <taxon>Dothideomycetidae</taxon>
        <taxon>Mycosphaerellales</taxon>
        <taxon>Teratosphaeriaceae</taxon>
        <taxon>Acrodontium</taxon>
    </lineage>
</organism>
<dbReference type="PANTHER" id="PTHR23501">
    <property type="entry name" value="MAJOR FACILITATOR SUPERFAMILY"/>
    <property type="match status" value="1"/>
</dbReference>
<feature type="compositionally biased region" description="Basic and acidic residues" evidence="7">
    <location>
        <begin position="572"/>
        <end position="583"/>
    </location>
</feature>
<accession>A0AAQ3MAN6</accession>
<feature type="transmembrane region" description="Helical" evidence="8">
    <location>
        <begin position="249"/>
        <end position="269"/>
    </location>
</feature>
<feature type="transmembrane region" description="Helical" evidence="8">
    <location>
        <begin position="289"/>
        <end position="311"/>
    </location>
</feature>
<keyword evidence="6 8" id="KW-0472">Membrane</keyword>
<comment type="similarity">
    <text evidence="2">Belongs to the major facilitator superfamily.</text>
</comment>
<dbReference type="Pfam" id="PF07690">
    <property type="entry name" value="MFS_1"/>
    <property type="match status" value="1"/>
</dbReference>
<feature type="domain" description="Major facilitator superfamily (MFS) profile" evidence="9">
    <location>
        <begin position="28"/>
        <end position="510"/>
    </location>
</feature>
<keyword evidence="3" id="KW-0813">Transport</keyword>
<reference evidence="10 11" key="1">
    <citation type="submission" date="2023-11" db="EMBL/GenBank/DDBJ databases">
        <title>An acidophilic fungus is an integral part of prey digestion in a carnivorous sundew plant.</title>
        <authorList>
            <person name="Tsai I.J."/>
        </authorList>
    </citation>
    <scope>NUCLEOTIDE SEQUENCE [LARGE SCALE GENOMIC DNA]</scope>
    <source>
        <strain evidence="10">169a</strain>
    </source>
</reference>
<keyword evidence="5 8" id="KW-1133">Transmembrane helix</keyword>
<evidence type="ECO:0000256" key="7">
    <source>
        <dbReference type="SAM" id="MobiDB-lite"/>
    </source>
</evidence>
<feature type="transmembrane region" description="Helical" evidence="8">
    <location>
        <begin position="487"/>
        <end position="506"/>
    </location>
</feature>
<dbReference type="PANTHER" id="PTHR23501:SF78">
    <property type="entry name" value="MAJOR FACILITATOR SUPERFAMILY (MFS) PROFILE DOMAIN-CONTAINING PROTEIN-RELATED"/>
    <property type="match status" value="1"/>
</dbReference>
<dbReference type="SUPFAM" id="SSF103473">
    <property type="entry name" value="MFS general substrate transporter"/>
    <property type="match status" value="1"/>
</dbReference>